<dbReference type="CDD" id="cd03019">
    <property type="entry name" value="DsbA_DsbA"/>
    <property type="match status" value="1"/>
</dbReference>
<evidence type="ECO:0000256" key="7">
    <source>
        <dbReference type="PIRNR" id="PIRNR001488"/>
    </source>
</evidence>
<comment type="similarity">
    <text evidence="2">Belongs to the thioredoxin family. DsbA subfamily.</text>
</comment>
<organism evidence="11 12">
    <name type="scientific">Ramlibacter tataouinensis</name>
    <dbReference type="NCBI Taxonomy" id="94132"/>
    <lineage>
        <taxon>Bacteria</taxon>
        <taxon>Pseudomonadati</taxon>
        <taxon>Pseudomonadota</taxon>
        <taxon>Betaproteobacteria</taxon>
        <taxon>Burkholderiales</taxon>
        <taxon>Comamonadaceae</taxon>
        <taxon>Ramlibacter</taxon>
    </lineage>
</organism>
<dbReference type="Gene3D" id="3.40.30.10">
    <property type="entry name" value="Glutaredoxin"/>
    <property type="match status" value="1"/>
</dbReference>
<dbReference type="InterPro" id="IPR023205">
    <property type="entry name" value="DsbA/DsbL"/>
</dbReference>
<dbReference type="PANTHER" id="PTHR35891">
    <property type="entry name" value="THIOL:DISULFIDE INTERCHANGE PROTEIN DSBA"/>
    <property type="match status" value="1"/>
</dbReference>
<feature type="domain" description="Thioredoxin" evidence="10">
    <location>
        <begin position="22"/>
        <end position="208"/>
    </location>
</feature>
<dbReference type="PROSITE" id="PS51352">
    <property type="entry name" value="THIOREDOXIN_2"/>
    <property type="match status" value="1"/>
</dbReference>
<reference evidence="11 12" key="1">
    <citation type="journal article" date="2014" name="Int. J. Syst. Evol. Microbiol.">
        <title>Ramlibacter solisilvae sp. nov., isolated from forest soil, and emended description of the genus Ramlibacter.</title>
        <authorList>
            <person name="Lee H.J."/>
            <person name="Lee S.H."/>
            <person name="Lee S.S."/>
            <person name="Lee J.S."/>
            <person name="Kim Y."/>
            <person name="Kim S.C."/>
            <person name="Jeon C.O."/>
        </authorList>
    </citation>
    <scope>NUCLEOTIDE SEQUENCE [LARGE SCALE GENOMIC DNA]</scope>
    <source>
        <strain evidence="11 12">5-10</strain>
    </source>
</reference>
<evidence type="ECO:0000256" key="2">
    <source>
        <dbReference type="ARBA" id="ARBA00005791"/>
    </source>
</evidence>
<keyword evidence="12" id="KW-1185">Reference proteome</keyword>
<protein>
    <recommendedName>
        <fullName evidence="7">Thiol:disulfide interchange protein</fullName>
    </recommendedName>
</protein>
<comment type="subcellular location">
    <subcellularLocation>
        <location evidence="1 7">Periplasm</location>
    </subcellularLocation>
</comment>
<dbReference type="Pfam" id="PF01323">
    <property type="entry name" value="DSBA"/>
    <property type="match status" value="1"/>
</dbReference>
<keyword evidence="3 9" id="KW-0732">Signal</keyword>
<dbReference type="PIRSF" id="PIRSF001488">
    <property type="entry name" value="Tdi_protein"/>
    <property type="match status" value="1"/>
</dbReference>
<gene>
    <name evidence="11" type="ORF">UC35_11400</name>
</gene>
<dbReference type="OrthoDB" id="9784896at2"/>
<dbReference type="RefSeq" id="WP_061499506.1">
    <property type="nucleotide sequence ID" value="NZ_CP010951.1"/>
</dbReference>
<dbReference type="EMBL" id="CP010951">
    <property type="protein sequence ID" value="AMO23392.1"/>
    <property type="molecule type" value="Genomic_DNA"/>
</dbReference>
<evidence type="ECO:0000256" key="1">
    <source>
        <dbReference type="ARBA" id="ARBA00004418"/>
    </source>
</evidence>
<feature type="chain" id="PRO_5007449915" description="Thiol:disulfide interchange protein" evidence="9">
    <location>
        <begin position="25"/>
        <end position="213"/>
    </location>
</feature>
<dbReference type="GO" id="GO:0016491">
    <property type="term" value="F:oxidoreductase activity"/>
    <property type="evidence" value="ECO:0007669"/>
    <property type="project" value="InterPro"/>
</dbReference>
<dbReference type="InterPro" id="IPR001853">
    <property type="entry name" value="DSBA-like_thioredoxin_dom"/>
</dbReference>
<keyword evidence="5 7" id="KW-1015">Disulfide bond</keyword>
<name>A0A127JZ50_9BURK</name>
<dbReference type="InterPro" id="IPR050824">
    <property type="entry name" value="Thiol_disulfide_DsbA"/>
</dbReference>
<dbReference type="InterPro" id="IPR036249">
    <property type="entry name" value="Thioredoxin-like_sf"/>
</dbReference>
<dbReference type="PATRIC" id="fig|94132.3.peg.2326"/>
<accession>A0A127JZ50</accession>
<feature type="disulfide bond" description="Redox-active" evidence="8">
    <location>
        <begin position="61"/>
        <end position="64"/>
    </location>
</feature>
<keyword evidence="4 7" id="KW-0574">Periplasm</keyword>
<sequence length="213" mass="23883">MRRRDFSLGAAALATLGVPGLASAQMKAPQDGIEYVTLNKRAPVEAPQGKIEVIEFFWYSCPHCNAFEPLLQDWIKRLPSHVSLRRVPVAFRDSMVPQQRLFYTLEAMGKVDALHGKVFDAIHKEQLDLTREQGILEWVAKQGLDAQKFQELYRSFAVSSKARRAVEVQDMYQVDGVPALGIAGRWYTDGSLAGNMTRALQVTDHLIAQARQA</sequence>
<feature type="signal peptide" evidence="9">
    <location>
        <begin position="1"/>
        <end position="24"/>
    </location>
</feature>
<keyword evidence="6" id="KW-0676">Redox-active center</keyword>
<dbReference type="GO" id="GO:0042597">
    <property type="term" value="C:periplasmic space"/>
    <property type="evidence" value="ECO:0007669"/>
    <property type="project" value="UniProtKB-SubCell"/>
</dbReference>
<evidence type="ECO:0000256" key="6">
    <source>
        <dbReference type="ARBA" id="ARBA00023284"/>
    </source>
</evidence>
<dbReference type="SUPFAM" id="SSF52833">
    <property type="entry name" value="Thioredoxin-like"/>
    <property type="match status" value="1"/>
</dbReference>
<proteinExistence type="inferred from homology"/>
<evidence type="ECO:0000256" key="3">
    <source>
        <dbReference type="ARBA" id="ARBA00022729"/>
    </source>
</evidence>
<evidence type="ECO:0000313" key="11">
    <source>
        <dbReference type="EMBL" id="AMO23392.1"/>
    </source>
</evidence>
<evidence type="ECO:0000256" key="4">
    <source>
        <dbReference type="ARBA" id="ARBA00022764"/>
    </source>
</evidence>
<dbReference type="Proteomes" id="UP000070433">
    <property type="component" value="Chromosome"/>
</dbReference>
<evidence type="ECO:0000256" key="8">
    <source>
        <dbReference type="PIRSR" id="PIRSR001488-1"/>
    </source>
</evidence>
<evidence type="ECO:0000313" key="12">
    <source>
        <dbReference type="Proteomes" id="UP000070433"/>
    </source>
</evidence>
<evidence type="ECO:0000259" key="10">
    <source>
        <dbReference type="PROSITE" id="PS51352"/>
    </source>
</evidence>
<dbReference type="PANTHER" id="PTHR35891:SF3">
    <property type="entry name" value="THIOL:DISULFIDE INTERCHANGE PROTEIN DSBL"/>
    <property type="match status" value="1"/>
</dbReference>
<dbReference type="InterPro" id="IPR013766">
    <property type="entry name" value="Thioredoxin_domain"/>
</dbReference>
<evidence type="ECO:0000256" key="9">
    <source>
        <dbReference type="SAM" id="SignalP"/>
    </source>
</evidence>
<dbReference type="AlphaFoldDB" id="A0A127JZ50"/>
<evidence type="ECO:0000256" key="5">
    <source>
        <dbReference type="ARBA" id="ARBA00023157"/>
    </source>
</evidence>